<dbReference type="InterPro" id="IPR016032">
    <property type="entry name" value="Sig_transdc_resp-reg_C-effctor"/>
</dbReference>
<name>A0A0F8Y3L3_9ZZZZ</name>
<evidence type="ECO:0000256" key="2">
    <source>
        <dbReference type="SAM" id="MobiDB-lite"/>
    </source>
</evidence>
<feature type="domain" description="OmpR/PhoB-type" evidence="3">
    <location>
        <begin position="29"/>
        <end position="129"/>
    </location>
</feature>
<organism evidence="4">
    <name type="scientific">marine sediment metagenome</name>
    <dbReference type="NCBI Taxonomy" id="412755"/>
    <lineage>
        <taxon>unclassified sequences</taxon>
        <taxon>metagenomes</taxon>
        <taxon>ecological metagenomes</taxon>
    </lineage>
</organism>
<dbReference type="SUPFAM" id="SSF46894">
    <property type="entry name" value="C-terminal effector domain of the bipartite response regulators"/>
    <property type="match status" value="1"/>
</dbReference>
<evidence type="ECO:0000259" key="3">
    <source>
        <dbReference type="PROSITE" id="PS51755"/>
    </source>
</evidence>
<dbReference type="Pfam" id="PF00486">
    <property type="entry name" value="Trans_reg_C"/>
    <property type="match status" value="1"/>
</dbReference>
<dbReference type="InterPro" id="IPR036388">
    <property type="entry name" value="WH-like_DNA-bd_sf"/>
</dbReference>
<sequence>MVEQSAHNGQVGGSSPSRPTEIRHCPCCEQSLPLRECPKVHLDTNTLLYDDKALYLTSSQAIVLHILLRRMPHMVSYEQLITGLYGGISGGPEYAFQSLKIFVMQLRRLLEPAGLRILTRHGYGFSVVEVGKVE</sequence>
<dbReference type="GO" id="GO:0000160">
    <property type="term" value="P:phosphorelay signal transduction system"/>
    <property type="evidence" value="ECO:0007669"/>
    <property type="project" value="InterPro"/>
</dbReference>
<dbReference type="GO" id="GO:0003677">
    <property type="term" value="F:DNA binding"/>
    <property type="evidence" value="ECO:0007669"/>
    <property type="project" value="UniProtKB-KW"/>
</dbReference>
<evidence type="ECO:0000256" key="1">
    <source>
        <dbReference type="ARBA" id="ARBA00023125"/>
    </source>
</evidence>
<reference evidence="4" key="1">
    <citation type="journal article" date="2015" name="Nature">
        <title>Complex archaea that bridge the gap between prokaryotes and eukaryotes.</title>
        <authorList>
            <person name="Spang A."/>
            <person name="Saw J.H."/>
            <person name="Jorgensen S.L."/>
            <person name="Zaremba-Niedzwiedzka K."/>
            <person name="Martijn J."/>
            <person name="Lind A.E."/>
            <person name="van Eijk R."/>
            <person name="Schleper C."/>
            <person name="Guy L."/>
            <person name="Ettema T.J."/>
        </authorList>
    </citation>
    <scope>NUCLEOTIDE SEQUENCE</scope>
</reference>
<feature type="region of interest" description="Disordered" evidence="2">
    <location>
        <begin position="1"/>
        <end position="20"/>
    </location>
</feature>
<proteinExistence type="predicted"/>
<dbReference type="PROSITE" id="PS51755">
    <property type="entry name" value="OMPR_PHOB"/>
    <property type="match status" value="1"/>
</dbReference>
<feature type="compositionally biased region" description="Polar residues" evidence="2">
    <location>
        <begin position="1"/>
        <end position="18"/>
    </location>
</feature>
<gene>
    <name evidence="4" type="ORF">LCGC14_2869560</name>
</gene>
<dbReference type="Gene3D" id="1.10.10.10">
    <property type="entry name" value="Winged helix-like DNA-binding domain superfamily/Winged helix DNA-binding domain"/>
    <property type="match status" value="1"/>
</dbReference>
<dbReference type="SMART" id="SM00862">
    <property type="entry name" value="Trans_reg_C"/>
    <property type="match status" value="1"/>
</dbReference>
<dbReference type="GO" id="GO:0006355">
    <property type="term" value="P:regulation of DNA-templated transcription"/>
    <property type="evidence" value="ECO:0007669"/>
    <property type="project" value="InterPro"/>
</dbReference>
<keyword evidence="1" id="KW-0238">DNA-binding</keyword>
<evidence type="ECO:0000313" key="4">
    <source>
        <dbReference type="EMBL" id="KKK75853.1"/>
    </source>
</evidence>
<accession>A0A0F8Y3L3</accession>
<protein>
    <recommendedName>
        <fullName evidence="3">OmpR/PhoB-type domain-containing protein</fullName>
    </recommendedName>
</protein>
<dbReference type="InterPro" id="IPR001867">
    <property type="entry name" value="OmpR/PhoB-type_DNA-bd"/>
</dbReference>
<dbReference type="AlphaFoldDB" id="A0A0F8Y3L3"/>
<comment type="caution">
    <text evidence="4">The sequence shown here is derived from an EMBL/GenBank/DDBJ whole genome shotgun (WGS) entry which is preliminary data.</text>
</comment>
<dbReference type="EMBL" id="LAZR01055669">
    <property type="protein sequence ID" value="KKK75853.1"/>
    <property type="molecule type" value="Genomic_DNA"/>
</dbReference>